<evidence type="ECO:0000256" key="7">
    <source>
        <dbReference type="ARBA" id="ARBA00023242"/>
    </source>
</evidence>
<dbReference type="SUPFAM" id="SSF158230">
    <property type="entry name" value="PRP4-like"/>
    <property type="match status" value="1"/>
</dbReference>
<reference evidence="11" key="1">
    <citation type="submission" date="2016-09" db="EMBL/GenBank/DDBJ databases">
        <authorList>
            <person name="Jeantristanb JTB J.-T."/>
            <person name="Ricardo R."/>
        </authorList>
    </citation>
    <scope>NUCLEOTIDE SEQUENCE [LARGE SCALE GENOMIC DNA]</scope>
</reference>
<evidence type="ECO:0000256" key="8">
    <source>
        <dbReference type="SAM" id="MobiDB-lite"/>
    </source>
</evidence>
<dbReference type="Gene3D" id="4.10.280.110">
    <property type="entry name" value="Pre-mRNA processing factor 4 domain"/>
    <property type="match status" value="1"/>
</dbReference>
<evidence type="ECO:0000256" key="1">
    <source>
        <dbReference type="ARBA" id="ARBA00004123"/>
    </source>
</evidence>
<dbReference type="AlphaFoldDB" id="A0A238FTX8"/>
<feature type="compositionally biased region" description="Low complexity" evidence="8">
    <location>
        <begin position="19"/>
        <end position="36"/>
    </location>
</feature>
<evidence type="ECO:0000256" key="3">
    <source>
        <dbReference type="ARBA" id="ARBA00018242"/>
    </source>
</evidence>
<proteinExistence type="inferred from homology"/>
<comment type="subcellular location">
    <subcellularLocation>
        <location evidence="1">Nucleus</location>
    </subcellularLocation>
</comment>
<dbReference type="SUPFAM" id="SSF47938">
    <property type="entry name" value="Functional domain of the splicing factor Prp18"/>
    <property type="match status" value="1"/>
</dbReference>
<dbReference type="OrthoDB" id="10261918at2759"/>
<sequence>MNFLKAEIANKKRALDLATTTSTTTSNDPAASASTSHATKYIRRGDLERIRVEKEREHLLNAAIKVAQLEADSGQTWTAPSTTDTTDTTTTTTSNTPTTITDSKPEAFNISNEEAIKRLRYKAQPIRLFGESDKERRLRLRALELIEERTEGQRNEFMNVMHAVDKDMNLQQVADKITAAASRTNKHKHTKPITNDHRDGDREQAPSLLLPEAENGADKEPNPKDHDVIVDVSLVKSNPHKVYPQIYHALKRVLKEWEQSLADRPEAVRRSTQGRMAAATQQTSAEYLKPLFKSLRKRDLAPDVLQAIAEITYNMQIREYLRANDAYLRLSIGNAPWPIGVTMVGIHERSGREKIFSNNVAHVLNDETSRKYIQSLKRLLTFAQTVRPPSDLSQ</sequence>
<feature type="compositionally biased region" description="Basic and acidic residues" evidence="8">
    <location>
        <begin position="194"/>
        <end position="203"/>
    </location>
</feature>
<dbReference type="GO" id="GO:0046540">
    <property type="term" value="C:U4/U6 x U5 tri-snRNP complex"/>
    <property type="evidence" value="ECO:0007669"/>
    <property type="project" value="TreeGrafter"/>
</dbReference>
<keyword evidence="6" id="KW-0508">mRNA splicing</keyword>
<dbReference type="PANTHER" id="PTHR13007:SF19">
    <property type="entry name" value="PRE-MRNA-SPLICING FACTOR 18"/>
    <property type="match status" value="1"/>
</dbReference>
<accession>A0A238FTX8</accession>
<dbReference type="Proteomes" id="UP000198372">
    <property type="component" value="Unassembled WGS sequence"/>
</dbReference>
<organism evidence="10 11">
    <name type="scientific">Microbotryum intermedium</name>
    <dbReference type="NCBI Taxonomy" id="269621"/>
    <lineage>
        <taxon>Eukaryota</taxon>
        <taxon>Fungi</taxon>
        <taxon>Dikarya</taxon>
        <taxon>Basidiomycota</taxon>
        <taxon>Pucciniomycotina</taxon>
        <taxon>Microbotryomycetes</taxon>
        <taxon>Microbotryales</taxon>
        <taxon>Microbotryaceae</taxon>
        <taxon>Microbotryum</taxon>
    </lineage>
</organism>
<comment type="similarity">
    <text evidence="2">Belongs to the PRP18 family.</text>
</comment>
<feature type="domain" description="Pre-mRNA processing factor 4 (PRP4)-like" evidence="9">
    <location>
        <begin position="110"/>
        <end position="159"/>
    </location>
</feature>
<dbReference type="Pfam" id="PF08799">
    <property type="entry name" value="PRP4"/>
    <property type="match status" value="1"/>
</dbReference>
<dbReference type="SMART" id="SM00500">
    <property type="entry name" value="SFM"/>
    <property type="match status" value="1"/>
</dbReference>
<name>A0A238FTX8_9BASI</name>
<dbReference type="InterPro" id="IPR014906">
    <property type="entry name" value="PRP4-like"/>
</dbReference>
<dbReference type="PANTHER" id="PTHR13007">
    <property type="entry name" value="PRE-MRNA SPLICING FACTOR-RELATED"/>
    <property type="match status" value="1"/>
</dbReference>
<evidence type="ECO:0000259" key="9">
    <source>
        <dbReference type="SMART" id="SM00500"/>
    </source>
</evidence>
<dbReference type="InterPro" id="IPR036285">
    <property type="entry name" value="PRP4-like_sf"/>
</dbReference>
<keyword evidence="11" id="KW-1185">Reference proteome</keyword>
<evidence type="ECO:0000256" key="4">
    <source>
        <dbReference type="ARBA" id="ARBA00022664"/>
    </source>
</evidence>
<dbReference type="FunFam" id="1.20.940.10:FF:000002">
    <property type="entry name" value="Pre-mRNA processing factor 18"/>
    <property type="match status" value="1"/>
</dbReference>
<keyword evidence="7" id="KW-0539">Nucleus</keyword>
<keyword evidence="4" id="KW-0507">mRNA processing</keyword>
<dbReference type="InterPro" id="IPR039979">
    <property type="entry name" value="PRPF18"/>
</dbReference>
<dbReference type="GO" id="GO:0000350">
    <property type="term" value="P:generation of catalytic spliceosome for second transesterification step"/>
    <property type="evidence" value="ECO:0007669"/>
    <property type="project" value="TreeGrafter"/>
</dbReference>
<dbReference type="Pfam" id="PF02840">
    <property type="entry name" value="Prp18"/>
    <property type="match status" value="1"/>
</dbReference>
<evidence type="ECO:0000256" key="2">
    <source>
        <dbReference type="ARBA" id="ARBA00008137"/>
    </source>
</evidence>
<protein>
    <recommendedName>
        <fullName evidence="3">Pre-mRNA-splicing factor 18</fullName>
    </recommendedName>
</protein>
<dbReference type="STRING" id="269621.A0A238FTX8"/>
<dbReference type="GO" id="GO:0071021">
    <property type="term" value="C:U2-type post-spliceosomal complex"/>
    <property type="evidence" value="ECO:0007669"/>
    <property type="project" value="TreeGrafter"/>
</dbReference>
<feature type="region of interest" description="Disordered" evidence="8">
    <location>
        <begin position="19"/>
        <end position="39"/>
    </location>
</feature>
<dbReference type="InterPro" id="IPR004098">
    <property type="entry name" value="Prp18"/>
</dbReference>
<evidence type="ECO:0000256" key="6">
    <source>
        <dbReference type="ARBA" id="ARBA00023187"/>
    </source>
</evidence>
<evidence type="ECO:0000313" key="11">
    <source>
        <dbReference type="Proteomes" id="UP000198372"/>
    </source>
</evidence>
<feature type="compositionally biased region" description="Low complexity" evidence="8">
    <location>
        <begin position="76"/>
        <end position="98"/>
    </location>
</feature>
<dbReference type="Gene3D" id="1.20.940.10">
    <property type="entry name" value="Functional domain of the splicing factor Prp18"/>
    <property type="match status" value="1"/>
</dbReference>
<feature type="region of interest" description="Disordered" evidence="8">
    <location>
        <begin position="180"/>
        <end position="203"/>
    </location>
</feature>
<evidence type="ECO:0000256" key="5">
    <source>
        <dbReference type="ARBA" id="ARBA00022728"/>
    </source>
</evidence>
<feature type="region of interest" description="Disordered" evidence="8">
    <location>
        <begin position="72"/>
        <end position="98"/>
    </location>
</feature>
<gene>
    <name evidence="10" type="ORF">BQ2448_7707</name>
</gene>
<evidence type="ECO:0000313" key="10">
    <source>
        <dbReference type="EMBL" id="SCV74678.1"/>
    </source>
</evidence>
<dbReference type="EMBL" id="FMSP01000023">
    <property type="protein sequence ID" value="SCV74678.1"/>
    <property type="molecule type" value="Genomic_DNA"/>
</dbReference>
<dbReference type="GO" id="GO:0005682">
    <property type="term" value="C:U5 snRNP"/>
    <property type="evidence" value="ECO:0007669"/>
    <property type="project" value="TreeGrafter"/>
</dbReference>
<keyword evidence="5" id="KW-0747">Spliceosome</keyword>